<keyword evidence="4" id="KW-1185">Reference proteome</keyword>
<dbReference type="EMBL" id="FMDN01000006">
    <property type="protein sequence ID" value="SCG50787.1"/>
    <property type="molecule type" value="Genomic_DNA"/>
</dbReference>
<feature type="transmembrane region" description="Helical" evidence="2">
    <location>
        <begin position="82"/>
        <end position="103"/>
    </location>
</feature>
<protein>
    <recommendedName>
        <fullName evidence="5">4-amino-4-deoxy-L-arabinose transferase</fullName>
    </recommendedName>
</protein>
<keyword evidence="2" id="KW-1133">Transmembrane helix</keyword>
<feature type="region of interest" description="Disordered" evidence="1">
    <location>
        <begin position="1"/>
        <end position="29"/>
    </location>
</feature>
<dbReference type="AlphaFoldDB" id="A0A1C5HY12"/>
<keyword evidence="2" id="KW-0812">Transmembrane</keyword>
<feature type="transmembrane region" description="Helical" evidence="2">
    <location>
        <begin position="33"/>
        <end position="52"/>
    </location>
</feature>
<evidence type="ECO:0000313" key="3">
    <source>
        <dbReference type="EMBL" id="SCG50787.1"/>
    </source>
</evidence>
<feature type="transmembrane region" description="Helical" evidence="2">
    <location>
        <begin position="109"/>
        <end position="127"/>
    </location>
</feature>
<feature type="transmembrane region" description="Helical" evidence="2">
    <location>
        <begin position="274"/>
        <end position="295"/>
    </location>
</feature>
<proteinExistence type="predicted"/>
<dbReference type="OrthoDB" id="3336106at2"/>
<gene>
    <name evidence="3" type="ORF">GA0070560_106226</name>
</gene>
<evidence type="ECO:0000256" key="1">
    <source>
        <dbReference type="SAM" id="MobiDB-lite"/>
    </source>
</evidence>
<evidence type="ECO:0000256" key="2">
    <source>
        <dbReference type="SAM" id="Phobius"/>
    </source>
</evidence>
<reference evidence="4" key="1">
    <citation type="submission" date="2016-06" db="EMBL/GenBank/DDBJ databases">
        <authorList>
            <person name="Varghese N."/>
        </authorList>
    </citation>
    <scope>NUCLEOTIDE SEQUENCE [LARGE SCALE GENOMIC DNA]</scope>
    <source>
        <strain evidence="4">DSM 43171</strain>
    </source>
</reference>
<dbReference type="STRING" id="47864.GA0070560_106226"/>
<feature type="transmembrane region" description="Helical" evidence="2">
    <location>
        <begin position="139"/>
        <end position="156"/>
    </location>
</feature>
<feature type="transmembrane region" description="Helical" evidence="2">
    <location>
        <begin position="215"/>
        <end position="233"/>
    </location>
</feature>
<feature type="transmembrane region" description="Helical" evidence="2">
    <location>
        <begin position="467"/>
        <end position="489"/>
    </location>
</feature>
<evidence type="ECO:0008006" key="5">
    <source>
        <dbReference type="Google" id="ProtNLM"/>
    </source>
</evidence>
<keyword evidence="2" id="KW-0472">Membrane</keyword>
<feature type="transmembrane region" description="Helical" evidence="2">
    <location>
        <begin position="438"/>
        <end position="455"/>
    </location>
</feature>
<feature type="transmembrane region" description="Helical" evidence="2">
    <location>
        <begin position="302"/>
        <end position="320"/>
    </location>
</feature>
<dbReference type="Proteomes" id="UP000199408">
    <property type="component" value="Unassembled WGS sequence"/>
</dbReference>
<feature type="transmembrane region" description="Helical" evidence="2">
    <location>
        <begin position="240"/>
        <end position="262"/>
    </location>
</feature>
<feature type="transmembrane region" description="Helical" evidence="2">
    <location>
        <begin position="409"/>
        <end position="426"/>
    </location>
</feature>
<dbReference type="RefSeq" id="WP_091294863.1">
    <property type="nucleotide sequence ID" value="NZ_FMDN01000006.1"/>
</dbReference>
<feature type="transmembrane region" description="Helical" evidence="2">
    <location>
        <begin position="326"/>
        <end position="356"/>
    </location>
</feature>
<sequence>MLSELTVVEPPTRPAAEDQQHPPTPTRHRRRRALVVVPAGLTVAWLAPLAAHALHREWLLLPLVLLATASVLRGGRTLLDRLMLALALLLGAATAGGLLFAVWPWGMRPVPLTGLALTAVVLSAAALRRRPRLPRPGWSDLFPVVATAGMMIYLSGPWRRAPDLADQLSILGRGEDNWRHLALFDVVGRLGGYAFVDPAAAKDQILSQLLYYPQGWHLVAAMLDGFLVPVGVTPRGADAVAHYAGWTLAGFGLLVLAVNWAAQRISGPIHPLHRTALTVVVCALLLGTQLPRLLLSGYPTEVLGLTLTVLLAALVGRPVAGTREQFVLLVALLVGVGFTYYLFLPPAAVLVLCWLVGHWREALRRWTTVLVVGLAGTALALVAPLLGVLRAEQTEALDIGGGVGARTEAWRALIWLGGIVGVALLVQIRRADPAWRRWLLVCVVGVALPLGIARYNTISGVEPGYYFIKSTHLATALLVVGAAAVVRLLPAPRLGRSWRAVTASVTGVLGAVLVAALAVTLCGVTGWHHGLLVAHPQTWTQRWVHQDLSLPSRVAWICADAQQRYPDQPGVTTIVLDRGAYRAYGETLCLSALHGTTARTEPGVYNMVFDEPDRTHETARRVTGPIRFIAADHPAQRRVHWMLVNDPALRERVTWVPLSVPECDVLPSDAPPPPGTPQTTPAVPACPSTP</sequence>
<feature type="transmembrane region" description="Helical" evidence="2">
    <location>
        <begin position="368"/>
        <end position="389"/>
    </location>
</feature>
<evidence type="ECO:0000313" key="4">
    <source>
        <dbReference type="Proteomes" id="UP000199408"/>
    </source>
</evidence>
<feature type="compositionally biased region" description="Low complexity" evidence="1">
    <location>
        <begin position="677"/>
        <end position="690"/>
    </location>
</feature>
<name>A0A1C5HY12_9ACTN</name>
<accession>A0A1C5HY12</accession>
<feature type="transmembrane region" description="Helical" evidence="2">
    <location>
        <begin position="58"/>
        <end position="75"/>
    </location>
</feature>
<organism evidence="3 4">
    <name type="scientific">Micromonospora halophytica</name>
    <dbReference type="NCBI Taxonomy" id="47864"/>
    <lineage>
        <taxon>Bacteria</taxon>
        <taxon>Bacillati</taxon>
        <taxon>Actinomycetota</taxon>
        <taxon>Actinomycetes</taxon>
        <taxon>Micromonosporales</taxon>
        <taxon>Micromonosporaceae</taxon>
        <taxon>Micromonospora</taxon>
    </lineage>
</organism>
<feature type="transmembrane region" description="Helical" evidence="2">
    <location>
        <begin position="501"/>
        <end position="527"/>
    </location>
</feature>
<feature type="region of interest" description="Disordered" evidence="1">
    <location>
        <begin position="666"/>
        <end position="690"/>
    </location>
</feature>